<protein>
    <submittedName>
        <fullName evidence="5">Nitroreductase family protein</fullName>
    </submittedName>
</protein>
<comment type="similarity">
    <text evidence="1">Belongs to the nitroreductase family.</text>
</comment>
<dbReference type="Gene3D" id="3.40.109.10">
    <property type="entry name" value="NADH Oxidase"/>
    <property type="match status" value="1"/>
</dbReference>
<feature type="domain" description="Nitroreductase" evidence="4">
    <location>
        <begin position="80"/>
        <end position="155"/>
    </location>
</feature>
<dbReference type="Pfam" id="PF00881">
    <property type="entry name" value="Nitroreductase"/>
    <property type="match status" value="2"/>
</dbReference>
<gene>
    <name evidence="5" type="ORF">NZD89_19830</name>
</gene>
<feature type="compositionally biased region" description="Basic and acidic residues" evidence="3">
    <location>
        <begin position="162"/>
        <end position="178"/>
    </location>
</feature>
<accession>A0ABY6ZCF9</accession>
<evidence type="ECO:0000256" key="2">
    <source>
        <dbReference type="ARBA" id="ARBA00023002"/>
    </source>
</evidence>
<dbReference type="Proteomes" id="UP001164761">
    <property type="component" value="Chromosome"/>
</dbReference>
<dbReference type="RefSeq" id="WP_268004445.1">
    <property type="nucleotide sequence ID" value="NZ_CP104067.1"/>
</dbReference>
<feature type="domain" description="Nitroreductase" evidence="4">
    <location>
        <begin position="15"/>
        <end position="70"/>
    </location>
</feature>
<sequence length="186" mass="21178">MARHSDYPIDDLFLNRWSPRAFSEKKVPTEIVYSILEAARFAPSASNFQPWRFVIAQTDEELATFAEFILPGNRLWTDHKVPVLILLLSDKYRPNGEPNPYHAFDAGAAWQNLALQAHKLGLATHAMGGFDKAKARELLQIPEQFEVLTLIALGYQGDKSDLPEQLQEREMPNDRRPLSESIVSFK</sequence>
<keyword evidence="6" id="KW-1185">Reference proteome</keyword>
<dbReference type="EMBL" id="CP104067">
    <property type="protein sequence ID" value="WAH40546.1"/>
    <property type="molecule type" value="Genomic_DNA"/>
</dbReference>
<evidence type="ECO:0000259" key="4">
    <source>
        <dbReference type="Pfam" id="PF00881"/>
    </source>
</evidence>
<dbReference type="InterPro" id="IPR029479">
    <property type="entry name" value="Nitroreductase"/>
</dbReference>
<keyword evidence="2" id="KW-0560">Oxidoreductase</keyword>
<evidence type="ECO:0000313" key="5">
    <source>
        <dbReference type="EMBL" id="WAH40546.1"/>
    </source>
</evidence>
<dbReference type="SUPFAM" id="SSF55469">
    <property type="entry name" value="FMN-dependent nitroreductase-like"/>
    <property type="match status" value="1"/>
</dbReference>
<reference evidence="5" key="1">
    <citation type="submission" date="2022-08" db="EMBL/GenBank/DDBJ databases">
        <title>Alicyclobacillus fastidiosus DSM 17978, complete genome.</title>
        <authorList>
            <person name="Wang Q."/>
            <person name="Cai R."/>
            <person name="Wang Z."/>
        </authorList>
    </citation>
    <scope>NUCLEOTIDE SEQUENCE</scope>
    <source>
        <strain evidence="5">DSM 17978</strain>
    </source>
</reference>
<organism evidence="5 6">
    <name type="scientific">Alicyclobacillus fastidiosus</name>
    <dbReference type="NCBI Taxonomy" id="392011"/>
    <lineage>
        <taxon>Bacteria</taxon>
        <taxon>Bacillati</taxon>
        <taxon>Bacillota</taxon>
        <taxon>Bacilli</taxon>
        <taxon>Bacillales</taxon>
        <taxon>Alicyclobacillaceae</taxon>
        <taxon>Alicyclobacillus</taxon>
    </lineage>
</organism>
<dbReference type="PANTHER" id="PTHR43673">
    <property type="entry name" value="NAD(P)H NITROREDUCTASE YDGI-RELATED"/>
    <property type="match status" value="1"/>
</dbReference>
<dbReference type="CDD" id="cd02138">
    <property type="entry name" value="TdsD-like"/>
    <property type="match status" value="1"/>
</dbReference>
<evidence type="ECO:0000313" key="6">
    <source>
        <dbReference type="Proteomes" id="UP001164761"/>
    </source>
</evidence>
<name>A0ABY6ZCF9_9BACL</name>
<proteinExistence type="inferred from homology"/>
<dbReference type="InterPro" id="IPR000415">
    <property type="entry name" value="Nitroreductase-like"/>
</dbReference>
<evidence type="ECO:0000256" key="1">
    <source>
        <dbReference type="ARBA" id="ARBA00007118"/>
    </source>
</evidence>
<dbReference type="PANTHER" id="PTHR43673:SF10">
    <property type="entry name" value="NADH DEHYDROGENASE_NAD(P)H NITROREDUCTASE XCC3605-RELATED"/>
    <property type="match status" value="1"/>
</dbReference>
<feature type="region of interest" description="Disordered" evidence="3">
    <location>
        <begin position="162"/>
        <end position="186"/>
    </location>
</feature>
<evidence type="ECO:0000256" key="3">
    <source>
        <dbReference type="SAM" id="MobiDB-lite"/>
    </source>
</evidence>